<feature type="region of interest" description="Disordered" evidence="1">
    <location>
        <begin position="47"/>
        <end position="74"/>
    </location>
</feature>
<evidence type="ECO:0000256" key="1">
    <source>
        <dbReference type="SAM" id="MobiDB-lite"/>
    </source>
</evidence>
<dbReference type="AlphaFoldDB" id="A0AAV7QNP8"/>
<name>A0AAV7QNP8_PLEWA</name>
<organism evidence="2 3">
    <name type="scientific">Pleurodeles waltl</name>
    <name type="common">Iberian ribbed newt</name>
    <dbReference type="NCBI Taxonomy" id="8319"/>
    <lineage>
        <taxon>Eukaryota</taxon>
        <taxon>Metazoa</taxon>
        <taxon>Chordata</taxon>
        <taxon>Craniata</taxon>
        <taxon>Vertebrata</taxon>
        <taxon>Euteleostomi</taxon>
        <taxon>Amphibia</taxon>
        <taxon>Batrachia</taxon>
        <taxon>Caudata</taxon>
        <taxon>Salamandroidea</taxon>
        <taxon>Salamandridae</taxon>
        <taxon>Pleurodelinae</taxon>
        <taxon>Pleurodeles</taxon>
    </lineage>
</organism>
<dbReference type="Proteomes" id="UP001066276">
    <property type="component" value="Chromosome 6"/>
</dbReference>
<keyword evidence="3" id="KW-1185">Reference proteome</keyword>
<evidence type="ECO:0000313" key="3">
    <source>
        <dbReference type="Proteomes" id="UP001066276"/>
    </source>
</evidence>
<comment type="caution">
    <text evidence="2">The sequence shown here is derived from an EMBL/GenBank/DDBJ whole genome shotgun (WGS) entry which is preliminary data.</text>
</comment>
<gene>
    <name evidence="2" type="ORF">NDU88_006478</name>
</gene>
<proteinExistence type="predicted"/>
<accession>A0AAV7QNP8</accession>
<protein>
    <submittedName>
        <fullName evidence="2">Uncharacterized protein</fullName>
    </submittedName>
</protein>
<dbReference type="EMBL" id="JANPWB010000010">
    <property type="protein sequence ID" value="KAJ1140118.1"/>
    <property type="molecule type" value="Genomic_DNA"/>
</dbReference>
<sequence>MADDLVRLALQMLQEVRCMDLVHEGALEPVFAASGVAEAVWACSPPRRARSAGPQAEATRGASREGGKQAGNGTEKITTGVLLGRGRLPLPMLSEEAAVSEMLLELGQIRSNFRVVGDVRLSLDGPATQKRQSQACILCFLGILFNFLTVTRLRFPLLDRFSLGAYFIRP</sequence>
<reference evidence="2" key="1">
    <citation type="journal article" date="2022" name="bioRxiv">
        <title>Sequencing and chromosome-scale assembly of the giantPleurodeles waltlgenome.</title>
        <authorList>
            <person name="Brown T."/>
            <person name="Elewa A."/>
            <person name="Iarovenko S."/>
            <person name="Subramanian E."/>
            <person name="Araus A.J."/>
            <person name="Petzold A."/>
            <person name="Susuki M."/>
            <person name="Suzuki K.-i.T."/>
            <person name="Hayashi T."/>
            <person name="Toyoda A."/>
            <person name="Oliveira C."/>
            <person name="Osipova E."/>
            <person name="Leigh N.D."/>
            <person name="Simon A."/>
            <person name="Yun M.H."/>
        </authorList>
    </citation>
    <scope>NUCLEOTIDE SEQUENCE</scope>
    <source>
        <strain evidence="2">20211129_DDA</strain>
        <tissue evidence="2">Liver</tissue>
    </source>
</reference>
<evidence type="ECO:0000313" key="2">
    <source>
        <dbReference type="EMBL" id="KAJ1140118.1"/>
    </source>
</evidence>